<sequence length="300" mass="33108">MKKKYTATLPAKRIAYSPDISSLETPGKVSTAVTRPLHHSPAGSINNGTHSTNSQPFRRISFQEMQVRKAKGLCFNCDEKFTPSHRCVSRRLLLLQWDTEPPEDLDPGDADFIVDLDSSQIKEEATQKLALNAMNSATLSGILRFSGTIKGHPVNILLDGGSDDNFIQPRIAQLLHLDVQPTSSIKVMVGNGHALQVEGYIPDLSILVQGNSITLPVYVLPIAGAEIILGAAWLATLGHHMVDYNAKFIQFHSDMIFIKLQGETNSTPHVTLLNQLQRLHTTNSIAEYYIVHEEGRDQPP</sequence>
<evidence type="ECO:0000313" key="3">
    <source>
        <dbReference type="RefSeq" id="XP_039120775.1"/>
    </source>
</evidence>
<dbReference type="SUPFAM" id="SSF50630">
    <property type="entry name" value="Acid proteases"/>
    <property type="match status" value="1"/>
</dbReference>
<organism evidence="2 3">
    <name type="scientific">Dioscorea cayennensis subsp. rotundata</name>
    <name type="common">White Guinea yam</name>
    <name type="synonym">Dioscorea rotundata</name>
    <dbReference type="NCBI Taxonomy" id="55577"/>
    <lineage>
        <taxon>Eukaryota</taxon>
        <taxon>Viridiplantae</taxon>
        <taxon>Streptophyta</taxon>
        <taxon>Embryophyta</taxon>
        <taxon>Tracheophyta</taxon>
        <taxon>Spermatophyta</taxon>
        <taxon>Magnoliopsida</taxon>
        <taxon>Liliopsida</taxon>
        <taxon>Dioscoreales</taxon>
        <taxon>Dioscoreaceae</taxon>
        <taxon>Dioscorea</taxon>
    </lineage>
</organism>
<dbReference type="InterPro" id="IPR021109">
    <property type="entry name" value="Peptidase_aspartic_dom_sf"/>
</dbReference>
<gene>
    <name evidence="3" type="primary">LOC120257362</name>
</gene>
<evidence type="ECO:0000313" key="2">
    <source>
        <dbReference type="Proteomes" id="UP001515500"/>
    </source>
</evidence>
<feature type="region of interest" description="Disordered" evidence="1">
    <location>
        <begin position="36"/>
        <end position="55"/>
    </location>
</feature>
<dbReference type="RefSeq" id="XP_039120775.1">
    <property type="nucleotide sequence ID" value="XM_039264841.1"/>
</dbReference>
<evidence type="ECO:0000256" key="1">
    <source>
        <dbReference type="SAM" id="MobiDB-lite"/>
    </source>
</evidence>
<dbReference type="AlphaFoldDB" id="A0AB40B0T3"/>
<dbReference type="CDD" id="cd00303">
    <property type="entry name" value="retropepsin_like"/>
    <property type="match status" value="1"/>
</dbReference>
<name>A0AB40B0T3_DIOCR</name>
<dbReference type="Proteomes" id="UP001515500">
    <property type="component" value="Unplaced"/>
</dbReference>
<proteinExistence type="predicted"/>
<dbReference type="Gene3D" id="2.40.70.10">
    <property type="entry name" value="Acid Proteases"/>
    <property type="match status" value="1"/>
</dbReference>
<protein>
    <submittedName>
        <fullName evidence="3">Uncharacterized protein LOC120257362 isoform X1</fullName>
    </submittedName>
</protein>
<reference evidence="3" key="1">
    <citation type="submission" date="2025-08" db="UniProtKB">
        <authorList>
            <consortium name="RefSeq"/>
        </authorList>
    </citation>
    <scope>IDENTIFICATION</scope>
</reference>
<dbReference type="Pfam" id="PF13975">
    <property type="entry name" value="gag-asp_proteas"/>
    <property type="match status" value="1"/>
</dbReference>
<feature type="compositionally biased region" description="Polar residues" evidence="1">
    <location>
        <begin position="43"/>
        <end position="55"/>
    </location>
</feature>
<dbReference type="GeneID" id="120257362"/>
<accession>A0AB40B0T3</accession>
<keyword evidence="2" id="KW-1185">Reference proteome</keyword>